<proteinExistence type="predicted"/>
<sequence>MGLRLVEQFGDDDTIMRLAFKPWFKQLEFEGNSVVVDDNSIVNKFHGFRLSALLPPFVSLNNFANSAIHSKNKFFYAKPPSKMSAGPFVFWSFQKVIVEKGSKRTAKIFLLSLIGSIGAETCKR</sequence>
<accession>A0A914RTN4</accession>
<evidence type="ECO:0000313" key="1">
    <source>
        <dbReference type="Proteomes" id="UP000887564"/>
    </source>
</evidence>
<dbReference type="AlphaFoldDB" id="A0A914RTN4"/>
<dbReference type="WBParaSite" id="PEQ_0000533401-mRNA-1">
    <property type="protein sequence ID" value="PEQ_0000533401-mRNA-1"/>
    <property type="gene ID" value="PEQ_0000533401"/>
</dbReference>
<organism evidence="1 2">
    <name type="scientific">Parascaris equorum</name>
    <name type="common">Equine roundworm</name>
    <dbReference type="NCBI Taxonomy" id="6256"/>
    <lineage>
        <taxon>Eukaryota</taxon>
        <taxon>Metazoa</taxon>
        <taxon>Ecdysozoa</taxon>
        <taxon>Nematoda</taxon>
        <taxon>Chromadorea</taxon>
        <taxon>Rhabditida</taxon>
        <taxon>Spirurina</taxon>
        <taxon>Ascaridomorpha</taxon>
        <taxon>Ascaridoidea</taxon>
        <taxon>Ascarididae</taxon>
        <taxon>Parascaris</taxon>
    </lineage>
</organism>
<evidence type="ECO:0000313" key="2">
    <source>
        <dbReference type="WBParaSite" id="PEQ_0000533401-mRNA-1"/>
    </source>
</evidence>
<reference evidence="2" key="1">
    <citation type="submission" date="2022-11" db="UniProtKB">
        <authorList>
            <consortium name="WormBaseParasite"/>
        </authorList>
    </citation>
    <scope>IDENTIFICATION</scope>
</reference>
<keyword evidence="1" id="KW-1185">Reference proteome</keyword>
<protein>
    <submittedName>
        <fullName evidence="2">Uncharacterized protein</fullName>
    </submittedName>
</protein>
<dbReference type="Proteomes" id="UP000887564">
    <property type="component" value="Unplaced"/>
</dbReference>
<name>A0A914RTN4_PAREQ</name>